<dbReference type="PROSITE" id="PS00108">
    <property type="entry name" value="PROTEIN_KINASE_ST"/>
    <property type="match status" value="1"/>
</dbReference>
<evidence type="ECO:0000259" key="5">
    <source>
        <dbReference type="PROSITE" id="PS50011"/>
    </source>
</evidence>
<keyword evidence="1" id="KW-0808">Transferase</keyword>
<dbReference type="Gene3D" id="1.10.510.10">
    <property type="entry name" value="Transferase(Phosphotransferase) domain 1"/>
    <property type="match status" value="1"/>
</dbReference>
<feature type="non-terminal residue" evidence="6">
    <location>
        <position position="455"/>
    </location>
</feature>
<dbReference type="SUPFAM" id="SSF56112">
    <property type="entry name" value="Protein kinase-like (PK-like)"/>
    <property type="match status" value="1"/>
</dbReference>
<keyword evidence="3" id="KW-0418">Kinase</keyword>
<dbReference type="InterPro" id="IPR000719">
    <property type="entry name" value="Prot_kinase_dom"/>
</dbReference>
<dbReference type="InterPro" id="IPR011009">
    <property type="entry name" value="Kinase-like_dom_sf"/>
</dbReference>
<evidence type="ECO:0000256" key="4">
    <source>
        <dbReference type="ARBA" id="ARBA00022840"/>
    </source>
</evidence>
<sequence length="455" mass="50990">MNTNNWKTIEAIYDQALALGPQDQLSFVENLAAGDQQVISQVMKMLTSQSSDFMGSYPGKFTEAALDLAQPQMLGNFKIIKKIATGGMGRVYLAQSVSADVPIQVALKTIRVELINQDLKNKFQNEKQVLSRLQHKNIASLIDAGITENNIPYIATQWVDGLNIKQHCIEQKPSLKDRLKLFLQICDAVAFAHNNLIIHRDLKPDNILVDKHHQVMLLDFGIAKIIDDNQSKQPQTQVYTPDYAAPEQINGQLCMATSDIYSLGVVLFELLTNTKRFDLSGLSIPDKIKAISSPKNIDIKNLSLGQPLPYNLTKIKGPLENIINKAMHVEPNRRYGSVASLVSDIKNYLDNRPVKAMKDSYWYKFRMLITRNKLSSILVFFASTSAILGSVLTIKQLNEKLIEVQKSQQITDFLIDSIQASDPDLTKGKNVSVIEFLQNAKVRVQDSGFDDVRLT</sequence>
<dbReference type="GO" id="GO:0004674">
    <property type="term" value="F:protein serine/threonine kinase activity"/>
    <property type="evidence" value="ECO:0007669"/>
    <property type="project" value="TreeGrafter"/>
</dbReference>
<dbReference type="Pfam" id="PF00069">
    <property type="entry name" value="Pkinase"/>
    <property type="match status" value="1"/>
</dbReference>
<evidence type="ECO:0000256" key="1">
    <source>
        <dbReference type="ARBA" id="ARBA00022679"/>
    </source>
</evidence>
<feature type="domain" description="Protein kinase" evidence="5">
    <location>
        <begin position="77"/>
        <end position="349"/>
    </location>
</feature>
<name>A0A3B0W6N2_9ZZZZ</name>
<organism evidence="6">
    <name type="scientific">hydrothermal vent metagenome</name>
    <dbReference type="NCBI Taxonomy" id="652676"/>
    <lineage>
        <taxon>unclassified sequences</taxon>
        <taxon>metagenomes</taxon>
        <taxon>ecological metagenomes</taxon>
    </lineage>
</organism>
<reference evidence="6" key="1">
    <citation type="submission" date="2018-06" db="EMBL/GenBank/DDBJ databases">
        <authorList>
            <person name="Zhirakovskaya E."/>
        </authorList>
    </citation>
    <scope>NUCLEOTIDE SEQUENCE</scope>
</reference>
<dbReference type="PANTHER" id="PTHR43289:SF34">
    <property type="entry name" value="SERINE_THREONINE-PROTEIN KINASE YBDM-RELATED"/>
    <property type="match status" value="1"/>
</dbReference>
<keyword evidence="4" id="KW-0067">ATP-binding</keyword>
<dbReference type="InterPro" id="IPR008271">
    <property type="entry name" value="Ser/Thr_kinase_AS"/>
</dbReference>
<keyword evidence="2" id="KW-0547">Nucleotide-binding</keyword>
<dbReference type="EMBL" id="UOFA01000150">
    <property type="protein sequence ID" value="VAW44969.1"/>
    <property type="molecule type" value="Genomic_DNA"/>
</dbReference>
<evidence type="ECO:0000313" key="6">
    <source>
        <dbReference type="EMBL" id="VAW44969.1"/>
    </source>
</evidence>
<dbReference type="GO" id="GO:0005524">
    <property type="term" value="F:ATP binding"/>
    <property type="evidence" value="ECO:0007669"/>
    <property type="project" value="UniProtKB-KW"/>
</dbReference>
<evidence type="ECO:0000256" key="2">
    <source>
        <dbReference type="ARBA" id="ARBA00022741"/>
    </source>
</evidence>
<dbReference type="AlphaFoldDB" id="A0A3B0W6N2"/>
<dbReference type="PROSITE" id="PS50011">
    <property type="entry name" value="PROTEIN_KINASE_DOM"/>
    <property type="match status" value="1"/>
</dbReference>
<dbReference type="PANTHER" id="PTHR43289">
    <property type="entry name" value="MITOGEN-ACTIVATED PROTEIN KINASE KINASE KINASE 20-RELATED"/>
    <property type="match status" value="1"/>
</dbReference>
<accession>A0A3B0W6N2</accession>
<protein>
    <recommendedName>
        <fullName evidence="5">Protein kinase domain-containing protein</fullName>
    </recommendedName>
</protein>
<gene>
    <name evidence="6" type="ORF">MNBD_GAMMA02-1446</name>
</gene>
<dbReference type="Gene3D" id="3.30.200.20">
    <property type="entry name" value="Phosphorylase Kinase, domain 1"/>
    <property type="match status" value="1"/>
</dbReference>
<dbReference type="SMART" id="SM00220">
    <property type="entry name" value="S_TKc"/>
    <property type="match status" value="1"/>
</dbReference>
<proteinExistence type="predicted"/>
<dbReference type="CDD" id="cd14014">
    <property type="entry name" value="STKc_PknB_like"/>
    <property type="match status" value="1"/>
</dbReference>
<evidence type="ECO:0000256" key="3">
    <source>
        <dbReference type="ARBA" id="ARBA00022777"/>
    </source>
</evidence>